<dbReference type="Proteomes" id="UP000606786">
    <property type="component" value="Unassembled WGS sequence"/>
</dbReference>
<proteinExistence type="predicted"/>
<sequence length="94" mass="10480">MEAFPDEYRSLQGDIKLSPIMHEDGVNRLSDRTNAATAVPVCTRRTVIYQRKTPTMVPILMEQTDLQLSDKSSCGKLLRRISSQCLKGDGPCPV</sequence>
<keyword evidence="2" id="KW-1185">Reference proteome</keyword>
<evidence type="ECO:0000313" key="2">
    <source>
        <dbReference type="Proteomes" id="UP000606786"/>
    </source>
</evidence>
<dbReference type="AlphaFoldDB" id="A0A811UUP6"/>
<organism evidence="1 2">
    <name type="scientific">Ceratitis capitata</name>
    <name type="common">Mediterranean fruit fly</name>
    <name type="synonym">Tephritis capitata</name>
    <dbReference type="NCBI Taxonomy" id="7213"/>
    <lineage>
        <taxon>Eukaryota</taxon>
        <taxon>Metazoa</taxon>
        <taxon>Ecdysozoa</taxon>
        <taxon>Arthropoda</taxon>
        <taxon>Hexapoda</taxon>
        <taxon>Insecta</taxon>
        <taxon>Pterygota</taxon>
        <taxon>Neoptera</taxon>
        <taxon>Endopterygota</taxon>
        <taxon>Diptera</taxon>
        <taxon>Brachycera</taxon>
        <taxon>Muscomorpha</taxon>
        <taxon>Tephritoidea</taxon>
        <taxon>Tephritidae</taxon>
        <taxon>Ceratitis</taxon>
        <taxon>Ceratitis</taxon>
    </lineage>
</organism>
<protein>
    <submittedName>
        <fullName evidence="1">(Mediterranean fruit fly) hypothetical protein</fullName>
    </submittedName>
</protein>
<reference evidence="1" key="1">
    <citation type="submission" date="2020-11" db="EMBL/GenBank/DDBJ databases">
        <authorList>
            <person name="Whitehead M."/>
        </authorList>
    </citation>
    <scope>NUCLEOTIDE SEQUENCE</scope>
    <source>
        <strain evidence="1">EGII</strain>
    </source>
</reference>
<dbReference type="EMBL" id="CAJHJT010000023">
    <property type="protein sequence ID" value="CAD7002028.1"/>
    <property type="molecule type" value="Genomic_DNA"/>
</dbReference>
<comment type="caution">
    <text evidence="1">The sequence shown here is derived from an EMBL/GenBank/DDBJ whole genome shotgun (WGS) entry which is preliminary data.</text>
</comment>
<name>A0A811UUP6_CERCA</name>
<gene>
    <name evidence="1" type="ORF">CCAP1982_LOCUS10516</name>
</gene>
<accession>A0A811UUP6</accession>
<evidence type="ECO:0000313" key="1">
    <source>
        <dbReference type="EMBL" id="CAD7002028.1"/>
    </source>
</evidence>